<name>A0ABU7ZS69_9HYPH</name>
<reference evidence="1 2" key="1">
    <citation type="submission" date="2024-02" db="EMBL/GenBank/DDBJ databases">
        <title>A new putative Pannonibacter species isolated from two cases of bloodstream infections in paediatric patients.</title>
        <authorList>
            <person name="Castellana S."/>
            <person name="De Laurentiis V."/>
            <person name="Grassi M."/>
            <person name="De Leonardis F."/>
            <person name="Mosca A."/>
            <person name="De Carlo C."/>
            <person name="Sparapano E."/>
            <person name="Ronga L."/>
            <person name="Santacroce L."/>
            <person name="Chironna M."/>
            <person name="De Robertis A."/>
            <person name="Bianco A."/>
            <person name="Del Sambro L."/>
            <person name="Capozzi L."/>
            <person name="Parisi A."/>
        </authorList>
    </citation>
    <scope>NUCLEOTIDE SEQUENCE [LARGE SCALE GENOMIC DNA]</scope>
    <source>
        <strain evidence="1 2">Pt2</strain>
    </source>
</reference>
<dbReference type="RefSeq" id="WP_334252431.1">
    <property type="nucleotide sequence ID" value="NZ_JBAKBE010000011.1"/>
</dbReference>
<organism evidence="1 2">
    <name type="scientific">Pannonibacter anstelovis</name>
    <dbReference type="NCBI Taxonomy" id="3121537"/>
    <lineage>
        <taxon>Bacteria</taxon>
        <taxon>Pseudomonadati</taxon>
        <taxon>Pseudomonadota</taxon>
        <taxon>Alphaproteobacteria</taxon>
        <taxon>Hyphomicrobiales</taxon>
        <taxon>Stappiaceae</taxon>
        <taxon>Pannonibacter</taxon>
    </lineage>
</organism>
<protein>
    <submittedName>
        <fullName evidence="1">Phage tail protein</fullName>
    </submittedName>
</protein>
<accession>A0ABU7ZS69</accession>
<keyword evidence="2" id="KW-1185">Reference proteome</keyword>
<dbReference type="InterPro" id="IPR018755">
    <property type="entry name" value="Phage_Mu_Gp48"/>
</dbReference>
<dbReference type="Pfam" id="PF10076">
    <property type="entry name" value="Phage_Mu_Gp48"/>
    <property type="match status" value="1"/>
</dbReference>
<sequence length="260" mass="28213">MTISPRSWDTILAEILSYAPTGWGLSHDPDSILAAVMEPLARGLARLEAEAAERRQTEVSPATAIHCLDDYERILGPDPCRPGGFADTLAERQALAHARWTEEGGQSVPYFTGLAAQRGVEISIEEFAPARCGITECGTSWSTPDEWRYPDGGLLATGDGALIVTETGAPLATGPLALLPPRWQVGPPRMADYWRVAFGPRAIGWARCGEAVAAETPHCIFEAEAEVECVIRRRAPAHTIPVFDYTAHAWQPPQPLRGLH</sequence>
<evidence type="ECO:0000313" key="1">
    <source>
        <dbReference type="EMBL" id="MEH0098015.1"/>
    </source>
</evidence>
<comment type="caution">
    <text evidence="1">The sequence shown here is derived from an EMBL/GenBank/DDBJ whole genome shotgun (WGS) entry which is preliminary data.</text>
</comment>
<proteinExistence type="predicted"/>
<gene>
    <name evidence="1" type="ORF">V6L76_17265</name>
</gene>
<dbReference type="EMBL" id="JBAKBE010000011">
    <property type="protein sequence ID" value="MEH0098015.1"/>
    <property type="molecule type" value="Genomic_DNA"/>
</dbReference>
<dbReference type="Proteomes" id="UP001380822">
    <property type="component" value="Unassembled WGS sequence"/>
</dbReference>
<evidence type="ECO:0000313" key="2">
    <source>
        <dbReference type="Proteomes" id="UP001380822"/>
    </source>
</evidence>